<name>A0A9P5ZHN8_PLEER</name>
<keyword evidence="2" id="KW-1185">Reference proteome</keyword>
<accession>A0A9P5ZHN8</accession>
<gene>
    <name evidence="1" type="ORF">BDN71DRAFT_1457269</name>
</gene>
<comment type="caution">
    <text evidence="1">The sequence shown here is derived from an EMBL/GenBank/DDBJ whole genome shotgun (WGS) entry which is preliminary data.</text>
</comment>
<organism evidence="1 2">
    <name type="scientific">Pleurotus eryngii</name>
    <name type="common">Boletus of the steppes</name>
    <dbReference type="NCBI Taxonomy" id="5323"/>
    <lineage>
        <taxon>Eukaryota</taxon>
        <taxon>Fungi</taxon>
        <taxon>Dikarya</taxon>
        <taxon>Basidiomycota</taxon>
        <taxon>Agaricomycotina</taxon>
        <taxon>Agaricomycetes</taxon>
        <taxon>Agaricomycetidae</taxon>
        <taxon>Agaricales</taxon>
        <taxon>Pleurotineae</taxon>
        <taxon>Pleurotaceae</taxon>
        <taxon>Pleurotus</taxon>
    </lineage>
</organism>
<dbReference type="Proteomes" id="UP000807025">
    <property type="component" value="Unassembled WGS sequence"/>
</dbReference>
<reference evidence="1" key="1">
    <citation type="submission" date="2020-11" db="EMBL/GenBank/DDBJ databases">
        <authorList>
            <consortium name="DOE Joint Genome Institute"/>
            <person name="Ahrendt S."/>
            <person name="Riley R."/>
            <person name="Andreopoulos W."/>
            <person name="Labutti K."/>
            <person name="Pangilinan J."/>
            <person name="Ruiz-Duenas F.J."/>
            <person name="Barrasa J.M."/>
            <person name="Sanchez-Garcia M."/>
            <person name="Camarero S."/>
            <person name="Miyauchi S."/>
            <person name="Serrano A."/>
            <person name="Linde D."/>
            <person name="Babiker R."/>
            <person name="Drula E."/>
            <person name="Ayuso-Fernandez I."/>
            <person name="Pacheco R."/>
            <person name="Padilla G."/>
            <person name="Ferreira P."/>
            <person name="Barriuso J."/>
            <person name="Kellner H."/>
            <person name="Castanera R."/>
            <person name="Alfaro M."/>
            <person name="Ramirez L."/>
            <person name="Pisabarro A.G."/>
            <person name="Kuo A."/>
            <person name="Tritt A."/>
            <person name="Lipzen A."/>
            <person name="He G."/>
            <person name="Yan M."/>
            <person name="Ng V."/>
            <person name="Cullen D."/>
            <person name="Martin F."/>
            <person name="Rosso M.-N."/>
            <person name="Henrissat B."/>
            <person name="Hibbett D."/>
            <person name="Martinez A.T."/>
            <person name="Grigoriev I.V."/>
        </authorList>
    </citation>
    <scope>NUCLEOTIDE SEQUENCE</scope>
    <source>
        <strain evidence="1">ATCC 90797</strain>
    </source>
</reference>
<sequence length="327" mass="36113">MPVGREKPAVCNDRLPQNFTLDAICTSVSGGVEIEYLEDGNMCREMLVTWEEADERASRVVCDTCYLVHIEVTRALSVGTSTVWLKVERFQYYSSIICLDVCLVVEFGNSEECTRFLHEHMRELKLRDIFDVNTDVAAIGDIMCALVPIAEDLLTAQTNAAARCLPYSQFVDDLPQPETQLIRHQRSDQGDDRPCYLTLHISISISSIANVDWSATTIPPTFPLCSDAFRSLNSLHLKFPSPASHDRNPNSSSQSHRDDLTITISAGEISFSTSRNSISLGNGFTLSSGDAFLAPISGGTIGGRNNVNNSCAYSIIRSRSTSFSFYI</sequence>
<dbReference type="EMBL" id="MU154713">
    <property type="protein sequence ID" value="KAF9488457.1"/>
    <property type="molecule type" value="Genomic_DNA"/>
</dbReference>
<dbReference type="AlphaFoldDB" id="A0A9P5ZHN8"/>
<evidence type="ECO:0000313" key="1">
    <source>
        <dbReference type="EMBL" id="KAF9488457.1"/>
    </source>
</evidence>
<proteinExistence type="predicted"/>
<evidence type="ECO:0000313" key="2">
    <source>
        <dbReference type="Proteomes" id="UP000807025"/>
    </source>
</evidence>
<protein>
    <submittedName>
        <fullName evidence="1">Uncharacterized protein</fullName>
    </submittedName>
</protein>